<dbReference type="RefSeq" id="WP_025267054.1">
    <property type="nucleotide sequence ID" value="NZ_JACI01000001.1"/>
</dbReference>
<dbReference type="Gene3D" id="3.30.420.40">
    <property type="match status" value="2"/>
</dbReference>
<dbReference type="GO" id="GO:0006351">
    <property type="term" value="P:DNA-templated transcription"/>
    <property type="evidence" value="ECO:0007669"/>
    <property type="project" value="TreeGrafter"/>
</dbReference>
<protein>
    <submittedName>
        <fullName evidence="2">Mlc</fullName>
    </submittedName>
</protein>
<name>A0A179CYX4_BIBTR</name>
<dbReference type="GO" id="GO:0003677">
    <property type="term" value="F:DNA binding"/>
    <property type="evidence" value="ECO:0007669"/>
    <property type="project" value="TreeGrafter"/>
</dbReference>
<gene>
    <name evidence="2" type="ORF">F480_00700</name>
</gene>
<evidence type="ECO:0000313" key="2">
    <source>
        <dbReference type="EMBL" id="OAQ15099.1"/>
    </source>
</evidence>
<dbReference type="InterPro" id="IPR000600">
    <property type="entry name" value="ROK"/>
</dbReference>
<dbReference type="Proteomes" id="UP000078358">
    <property type="component" value="Unassembled WGS sequence"/>
</dbReference>
<dbReference type="InterPro" id="IPR036388">
    <property type="entry name" value="WH-like_DNA-bd_sf"/>
</dbReference>
<dbReference type="InterPro" id="IPR043129">
    <property type="entry name" value="ATPase_NBD"/>
</dbReference>
<sequence length="400" mass="45607">MKIASPEYRYQHLGRVYRLIEQFELISRTDLAKLSGFAPASMTMLTKLLIENQFIIERTSQNLASRGRPAVGLSLSPFHWALLCLTVSSDKVTVALCQLNGSPIAQETYSFSEQDYEQLSLFILQSLQHFIQHNAVETDKLFAVSVSVVGKINATKDTIVQLGHKALTCELKSTLSSLFSQPIFINEHFQLWFLAESTLGNLISDDDVIYLQLDNDVNLSVLLKGALLHQDEHKRMNVDKMLMPQFPLSDEIGAELPLPDRYQLKNQVTFPALLPLIDRYLPNAFNTSQEKIDWFCEHVEQQTPNAIKILEHITDNLAYMLMNLINLFSTPKVMINSPLLRIKPFLFTLLHQKLHSQRLLGNINVDLVTSQYDWDSAYIPAVAIKLGLYEGTLLKHYIRF</sequence>
<dbReference type="SUPFAM" id="SSF53067">
    <property type="entry name" value="Actin-like ATPase domain"/>
    <property type="match status" value="2"/>
</dbReference>
<dbReference type="AlphaFoldDB" id="A0A179CYX4"/>
<proteinExistence type="inferred from homology"/>
<dbReference type="PANTHER" id="PTHR18964:SF149">
    <property type="entry name" value="BIFUNCTIONAL UDP-N-ACETYLGLUCOSAMINE 2-EPIMERASE_N-ACETYLMANNOSAMINE KINASE"/>
    <property type="match status" value="1"/>
</dbReference>
<dbReference type="Pfam" id="PF00480">
    <property type="entry name" value="ROK"/>
    <property type="match status" value="1"/>
</dbReference>
<evidence type="ECO:0000256" key="1">
    <source>
        <dbReference type="ARBA" id="ARBA00006479"/>
    </source>
</evidence>
<dbReference type="InterPro" id="IPR036390">
    <property type="entry name" value="WH_DNA-bd_sf"/>
</dbReference>
<accession>A0A179CYX4</accession>
<organism evidence="2 3">
    <name type="scientific">Bibersteinia trehalosi Y31</name>
    <dbReference type="NCBI Taxonomy" id="1261658"/>
    <lineage>
        <taxon>Bacteria</taxon>
        <taxon>Pseudomonadati</taxon>
        <taxon>Pseudomonadota</taxon>
        <taxon>Gammaproteobacteria</taxon>
        <taxon>Pasteurellales</taxon>
        <taxon>Pasteurellaceae</taxon>
        <taxon>Bibersteinia</taxon>
    </lineage>
</organism>
<evidence type="ECO:0000313" key="3">
    <source>
        <dbReference type="Proteomes" id="UP000078358"/>
    </source>
</evidence>
<dbReference type="PANTHER" id="PTHR18964">
    <property type="entry name" value="ROK (REPRESSOR, ORF, KINASE) FAMILY"/>
    <property type="match status" value="1"/>
</dbReference>
<dbReference type="EMBL" id="JACI01000001">
    <property type="protein sequence ID" value="OAQ15099.1"/>
    <property type="molecule type" value="Genomic_DNA"/>
</dbReference>
<dbReference type="SUPFAM" id="SSF46785">
    <property type="entry name" value="Winged helix' DNA-binding domain"/>
    <property type="match status" value="1"/>
</dbReference>
<dbReference type="Gene3D" id="1.10.10.10">
    <property type="entry name" value="Winged helix-like DNA-binding domain superfamily/Winged helix DNA-binding domain"/>
    <property type="match status" value="1"/>
</dbReference>
<reference evidence="2 3" key="1">
    <citation type="submission" date="2014-01" db="EMBL/GenBank/DDBJ databases">
        <authorList>
            <person name="Zuccon D."/>
        </authorList>
    </citation>
    <scope>NUCLEOTIDE SEQUENCE [LARGE SCALE GENOMIC DNA]</scope>
    <source>
        <strain evidence="2 3">Y31</strain>
    </source>
</reference>
<dbReference type="PATRIC" id="fig|1261658.3.peg.142"/>
<comment type="caution">
    <text evidence="2">The sequence shown here is derived from an EMBL/GenBank/DDBJ whole genome shotgun (WGS) entry which is preliminary data.</text>
</comment>
<comment type="similarity">
    <text evidence="1">Belongs to the ROK (NagC/XylR) family.</text>
</comment>